<dbReference type="HOGENOM" id="CLU_009958_6_1_1"/>
<dbReference type="PANTHER" id="PTHR14187">
    <property type="entry name" value="ALPHA KINASE/ELONGATION FACTOR 2 KINASE"/>
    <property type="match status" value="1"/>
</dbReference>
<evidence type="ECO:0000256" key="2">
    <source>
        <dbReference type="ARBA" id="ARBA00022840"/>
    </source>
</evidence>
<evidence type="ECO:0000313" key="3">
    <source>
        <dbReference type="EMBL" id="KEF53944.1"/>
    </source>
</evidence>
<dbReference type="Pfam" id="PF00012">
    <property type="entry name" value="HSP70"/>
    <property type="match status" value="1"/>
</dbReference>
<reference evidence="3 4" key="1">
    <citation type="submission" date="2013-03" db="EMBL/GenBank/DDBJ databases">
        <title>The Genome Sequence of Exophiala aquamarina CBS 119918.</title>
        <authorList>
            <consortium name="The Broad Institute Genomics Platform"/>
            <person name="Cuomo C."/>
            <person name="de Hoog S."/>
            <person name="Gorbushina A."/>
            <person name="Walker B."/>
            <person name="Young S.K."/>
            <person name="Zeng Q."/>
            <person name="Gargeya S."/>
            <person name="Fitzgerald M."/>
            <person name="Haas B."/>
            <person name="Abouelleil A."/>
            <person name="Allen A.W."/>
            <person name="Alvarado L."/>
            <person name="Arachchi H.M."/>
            <person name="Berlin A.M."/>
            <person name="Chapman S.B."/>
            <person name="Gainer-Dewar J."/>
            <person name="Goldberg J."/>
            <person name="Griggs A."/>
            <person name="Gujja S."/>
            <person name="Hansen M."/>
            <person name="Howarth C."/>
            <person name="Imamovic A."/>
            <person name="Ireland A."/>
            <person name="Larimer J."/>
            <person name="McCowan C."/>
            <person name="Murphy C."/>
            <person name="Pearson M."/>
            <person name="Poon T.W."/>
            <person name="Priest M."/>
            <person name="Roberts A."/>
            <person name="Saif S."/>
            <person name="Shea T."/>
            <person name="Sisk P."/>
            <person name="Sykes S."/>
            <person name="Wortman J."/>
            <person name="Nusbaum C."/>
            <person name="Birren B."/>
        </authorList>
    </citation>
    <scope>NUCLEOTIDE SEQUENCE [LARGE SCALE GENOMIC DNA]</scope>
    <source>
        <strain evidence="3 4">CBS 119918</strain>
    </source>
</reference>
<dbReference type="VEuPathDB" id="FungiDB:A1O9_09739"/>
<keyword evidence="1" id="KW-0547">Nucleotide-binding</keyword>
<dbReference type="AlphaFoldDB" id="A0A072P1E6"/>
<name>A0A072P1E6_9EURO</name>
<keyword evidence="4" id="KW-1185">Reference proteome</keyword>
<dbReference type="GeneID" id="25284647"/>
<proteinExistence type="predicted"/>
<dbReference type="GO" id="GO:0140662">
    <property type="term" value="F:ATP-dependent protein folding chaperone"/>
    <property type="evidence" value="ECO:0007669"/>
    <property type="project" value="InterPro"/>
</dbReference>
<organism evidence="3 4">
    <name type="scientific">Exophiala aquamarina CBS 119918</name>
    <dbReference type="NCBI Taxonomy" id="1182545"/>
    <lineage>
        <taxon>Eukaryota</taxon>
        <taxon>Fungi</taxon>
        <taxon>Dikarya</taxon>
        <taxon>Ascomycota</taxon>
        <taxon>Pezizomycotina</taxon>
        <taxon>Eurotiomycetes</taxon>
        <taxon>Chaetothyriomycetidae</taxon>
        <taxon>Chaetothyriales</taxon>
        <taxon>Herpotrichiellaceae</taxon>
        <taxon>Exophiala</taxon>
    </lineage>
</organism>
<dbReference type="EMBL" id="AMGV01000011">
    <property type="protein sequence ID" value="KEF53944.1"/>
    <property type="molecule type" value="Genomic_DNA"/>
</dbReference>
<comment type="caution">
    <text evidence="3">The sequence shown here is derived from an EMBL/GenBank/DDBJ whole genome shotgun (WGS) entry which is preliminary data.</text>
</comment>
<dbReference type="GO" id="GO:0005524">
    <property type="term" value="F:ATP binding"/>
    <property type="evidence" value="ECO:0007669"/>
    <property type="project" value="UniProtKB-KW"/>
</dbReference>
<evidence type="ECO:0000256" key="1">
    <source>
        <dbReference type="ARBA" id="ARBA00022741"/>
    </source>
</evidence>
<dbReference type="Gene3D" id="3.30.420.40">
    <property type="match status" value="1"/>
</dbReference>
<dbReference type="RefSeq" id="XP_013256534.1">
    <property type="nucleotide sequence ID" value="XM_013401080.1"/>
</dbReference>
<dbReference type="CDD" id="cd10170">
    <property type="entry name" value="ASKHA_NBD_HSP70"/>
    <property type="match status" value="1"/>
</dbReference>
<sequence length="587" mass="65929">MSLARQAMEEKMEDLALFEADHQIIIALDFGTTFSGIAYAFKSTSKPELASILDWPGLESEKQPKVPTVISYDPKNKKSFTWGGQKHEHALVEGIKLLLDPDQDKPLYVPATNTKTELAKIGKPAHEVAADYIKSIYEHALGRIASKVPENYLENDVQKRFVISVPAVWSDRAKDLTLRAAKLAGIYPATLIKEPEAAAMYTLHVLQDRGLGVGDALVICDAGGGTVDLISYEITQTKPCLRLKELVPPKGGMAGSLQLNKRFEEQVKMVVGEDQYFHLRKTPAYHQAVRFFDRTVKPAFRGKNDDSWYVNFPMADLEDDESQHLKRSTWEMKSEIVEGIFKPLIEDIGRMVDDQVNLVQKKRLAEGHAKGAEVKAIFLVGGFGASEYLKMSIQQRHPDIQVIQPHDAWSAIVKGAVLSQLPNEAIVDSVVAPRHYGVKSHQEYEDSDAGQESWYDSSFGHLRVSRMTWYIEKGEDLQREQKIRFSFFRRLEPNFTASDLLFTDTLYSDESVRPNKYPKEGVVKKNCSLTADLSSIDRSTLKTKVCADGSTKVDVHYDLCISLKSALMKFSLEIRGKEFGSVAAKYE</sequence>
<dbReference type="SUPFAM" id="SSF53067">
    <property type="entry name" value="Actin-like ATPase domain"/>
    <property type="match status" value="2"/>
</dbReference>
<keyword evidence="2" id="KW-0067">ATP-binding</keyword>
<gene>
    <name evidence="3" type="ORF">A1O9_09739</name>
</gene>
<accession>A0A072P1E6</accession>
<dbReference type="InterPro" id="IPR043129">
    <property type="entry name" value="ATPase_NBD"/>
</dbReference>
<dbReference type="Proteomes" id="UP000027920">
    <property type="component" value="Unassembled WGS sequence"/>
</dbReference>
<dbReference type="STRING" id="1182545.A0A072P1E6"/>
<evidence type="ECO:0000313" key="4">
    <source>
        <dbReference type="Proteomes" id="UP000027920"/>
    </source>
</evidence>
<dbReference type="InterPro" id="IPR013126">
    <property type="entry name" value="Hsp_70_fam"/>
</dbReference>
<dbReference type="PANTHER" id="PTHR14187:SF5">
    <property type="entry name" value="HEAT SHOCK 70 KDA PROTEIN 12A"/>
    <property type="match status" value="1"/>
</dbReference>
<protein>
    <submittedName>
        <fullName evidence="3">Uncharacterized protein</fullName>
    </submittedName>
</protein>
<dbReference type="OrthoDB" id="2963168at2759"/>